<dbReference type="Proteomes" id="UP001176941">
    <property type="component" value="Chromosome X"/>
</dbReference>
<sequence length="167" mass="18666">MTNVFTFAHNVNVTMLTKGDKSGAFSASTALCRHHLCLVSEPSHALRRRLQPHELLRHLPQPPHHEPNFCLWIHLFLTFPVNVITHCVCPSVSASYTISAVCFSNHRKSTPHAQKILQGSRSAKNGEAAPNLSGGIPRPIPGARHLITFEKCLCFSHDYAFFFFLVK</sequence>
<proteinExistence type="predicted"/>
<gene>
    <name evidence="1" type="ORF">MRATA1EN1_LOCUS28981</name>
</gene>
<reference evidence="1" key="1">
    <citation type="submission" date="2023-04" db="EMBL/GenBank/DDBJ databases">
        <authorList>
            <consortium name="ELIXIR-Norway"/>
        </authorList>
    </citation>
    <scope>NUCLEOTIDE SEQUENCE [LARGE SCALE GENOMIC DNA]</scope>
</reference>
<dbReference type="EMBL" id="OX460343">
    <property type="protein sequence ID" value="CAI9180019.1"/>
    <property type="molecule type" value="Genomic_DNA"/>
</dbReference>
<evidence type="ECO:0000313" key="1">
    <source>
        <dbReference type="EMBL" id="CAI9180019.1"/>
    </source>
</evidence>
<accession>A0ABN9A1Z6</accession>
<protein>
    <submittedName>
        <fullName evidence="1">Uncharacterized protein</fullName>
    </submittedName>
</protein>
<evidence type="ECO:0000313" key="2">
    <source>
        <dbReference type="Proteomes" id="UP001176941"/>
    </source>
</evidence>
<name>A0ABN9A1Z6_RANTA</name>
<keyword evidence="2" id="KW-1185">Reference proteome</keyword>
<organism evidence="1 2">
    <name type="scientific">Rangifer tarandus platyrhynchus</name>
    <name type="common">Svalbard reindeer</name>
    <dbReference type="NCBI Taxonomy" id="3082113"/>
    <lineage>
        <taxon>Eukaryota</taxon>
        <taxon>Metazoa</taxon>
        <taxon>Chordata</taxon>
        <taxon>Craniata</taxon>
        <taxon>Vertebrata</taxon>
        <taxon>Euteleostomi</taxon>
        <taxon>Mammalia</taxon>
        <taxon>Eutheria</taxon>
        <taxon>Laurasiatheria</taxon>
        <taxon>Artiodactyla</taxon>
        <taxon>Ruminantia</taxon>
        <taxon>Pecora</taxon>
        <taxon>Cervidae</taxon>
        <taxon>Odocoileinae</taxon>
        <taxon>Rangifer</taxon>
    </lineage>
</organism>